<accession>A0ABN7WND5</accession>
<dbReference type="Proteomes" id="UP000789901">
    <property type="component" value="Unassembled WGS sequence"/>
</dbReference>
<organism evidence="2 3">
    <name type="scientific">Gigaspora margarita</name>
    <dbReference type="NCBI Taxonomy" id="4874"/>
    <lineage>
        <taxon>Eukaryota</taxon>
        <taxon>Fungi</taxon>
        <taxon>Fungi incertae sedis</taxon>
        <taxon>Mucoromycota</taxon>
        <taxon>Glomeromycotina</taxon>
        <taxon>Glomeromycetes</taxon>
        <taxon>Diversisporales</taxon>
        <taxon>Gigasporaceae</taxon>
        <taxon>Gigaspora</taxon>
    </lineage>
</organism>
<proteinExistence type="predicted"/>
<keyword evidence="1" id="KW-0175">Coiled coil</keyword>
<reference evidence="2 3" key="1">
    <citation type="submission" date="2021-06" db="EMBL/GenBank/DDBJ databases">
        <authorList>
            <person name="Kallberg Y."/>
            <person name="Tangrot J."/>
            <person name="Rosling A."/>
        </authorList>
    </citation>
    <scope>NUCLEOTIDE SEQUENCE [LARGE SCALE GENOMIC DNA]</scope>
    <source>
        <strain evidence="2 3">120-4 pot B 10/14</strain>
    </source>
</reference>
<feature type="non-terminal residue" evidence="2">
    <location>
        <position position="253"/>
    </location>
</feature>
<evidence type="ECO:0000313" key="2">
    <source>
        <dbReference type="EMBL" id="CAG8836347.1"/>
    </source>
</evidence>
<keyword evidence="3" id="KW-1185">Reference proteome</keyword>
<feature type="coiled-coil region" evidence="1">
    <location>
        <begin position="104"/>
        <end position="138"/>
    </location>
</feature>
<comment type="caution">
    <text evidence="2">The sequence shown here is derived from an EMBL/GenBank/DDBJ whole genome shotgun (WGS) entry which is preliminary data.</text>
</comment>
<dbReference type="EMBL" id="CAJVQB010053378">
    <property type="protein sequence ID" value="CAG8836347.1"/>
    <property type="molecule type" value="Genomic_DNA"/>
</dbReference>
<evidence type="ECO:0000313" key="3">
    <source>
        <dbReference type="Proteomes" id="UP000789901"/>
    </source>
</evidence>
<evidence type="ECO:0000256" key="1">
    <source>
        <dbReference type="SAM" id="Coils"/>
    </source>
</evidence>
<sequence length="253" mass="29953">MGFLFHHRRDIVVMPPFGNNWIQKFKRESSEFTLFVRGVTSVLRLLVGYDQKNYWVRQLGTHFKSSIQASRNESYIKLDNDRKNRRPEQYWQGVIEERTKLYELEQDEVLYENLQNSILELKEKMQRKKKRLIALSNMLSVDATVHNNPDDHSKNDHNVDNNPNVNRDNFDHSDFNNINLDKSTNIGLTIISPITNRRRKQRERDATYTASRSYHYNHTNISIMTENIQEESIINDISEFINSDTLNCSDNEV</sequence>
<protein>
    <submittedName>
        <fullName evidence="2">33909_t:CDS:1</fullName>
    </submittedName>
</protein>
<gene>
    <name evidence="2" type="ORF">GMARGA_LOCUS32991</name>
</gene>
<name>A0ABN7WND5_GIGMA</name>